<dbReference type="SUPFAM" id="SSF52540">
    <property type="entry name" value="P-loop containing nucleoside triphosphate hydrolases"/>
    <property type="match status" value="1"/>
</dbReference>
<evidence type="ECO:0000256" key="3">
    <source>
        <dbReference type="ARBA" id="ARBA00023125"/>
    </source>
</evidence>
<dbReference type="InterPro" id="IPR041664">
    <property type="entry name" value="AAA_16"/>
</dbReference>
<dbReference type="GO" id="GO:0006355">
    <property type="term" value="P:regulation of DNA-templated transcription"/>
    <property type="evidence" value="ECO:0007669"/>
    <property type="project" value="InterPro"/>
</dbReference>
<dbReference type="PANTHER" id="PTHR35807">
    <property type="entry name" value="TRANSCRIPTIONAL REGULATOR REDD-RELATED"/>
    <property type="match status" value="1"/>
</dbReference>
<evidence type="ECO:0000256" key="2">
    <source>
        <dbReference type="ARBA" id="ARBA00023015"/>
    </source>
</evidence>
<dbReference type="InterPro" id="IPR051677">
    <property type="entry name" value="AfsR-DnrI-RedD_regulator"/>
</dbReference>
<feature type="domain" description="OmpR/PhoB-type" evidence="5">
    <location>
        <begin position="22"/>
        <end position="95"/>
    </location>
</feature>
<protein>
    <recommendedName>
        <fullName evidence="9">SARP family transcriptional regulator</fullName>
    </recommendedName>
</protein>
<dbReference type="SMART" id="SM00862">
    <property type="entry name" value="Trans_reg_C"/>
    <property type="match status" value="1"/>
</dbReference>
<keyword evidence="2" id="KW-0805">Transcription regulation</keyword>
<gene>
    <name evidence="7" type="ORF">SD37_33385</name>
</gene>
<dbReference type="Pfam" id="PF13191">
    <property type="entry name" value="AAA_16"/>
    <property type="match status" value="1"/>
</dbReference>
<evidence type="ECO:0000313" key="8">
    <source>
        <dbReference type="Proteomes" id="UP000093695"/>
    </source>
</evidence>
<dbReference type="GO" id="GO:0003677">
    <property type="term" value="F:DNA binding"/>
    <property type="evidence" value="ECO:0007669"/>
    <property type="project" value="UniProtKB-KW"/>
</dbReference>
<dbReference type="Gene3D" id="3.40.50.300">
    <property type="entry name" value="P-loop containing nucleotide triphosphate hydrolases"/>
    <property type="match status" value="1"/>
</dbReference>
<evidence type="ECO:0000256" key="1">
    <source>
        <dbReference type="ARBA" id="ARBA00005820"/>
    </source>
</evidence>
<dbReference type="InterPro" id="IPR036388">
    <property type="entry name" value="WH-like_DNA-bd_sf"/>
</dbReference>
<accession>A0A193C6E9</accession>
<dbReference type="InterPro" id="IPR011990">
    <property type="entry name" value="TPR-like_helical_dom_sf"/>
</dbReference>
<dbReference type="SUPFAM" id="SSF48452">
    <property type="entry name" value="TPR-like"/>
    <property type="match status" value="1"/>
</dbReference>
<keyword evidence="8" id="KW-1185">Reference proteome</keyword>
<evidence type="ECO:0000256" key="4">
    <source>
        <dbReference type="ARBA" id="ARBA00023163"/>
    </source>
</evidence>
<proteinExistence type="inferred from homology"/>
<dbReference type="EMBL" id="CP016174">
    <property type="protein sequence ID" value="ANN20019.1"/>
    <property type="molecule type" value="Genomic_DNA"/>
</dbReference>
<dbReference type="InterPro" id="IPR016032">
    <property type="entry name" value="Sig_transdc_resp-reg_C-effctor"/>
</dbReference>
<dbReference type="SUPFAM" id="SSF46894">
    <property type="entry name" value="C-terminal effector domain of the bipartite response regulators"/>
    <property type="match status" value="1"/>
</dbReference>
<dbReference type="KEGG" id="aori:SD37_33385"/>
<dbReference type="PANTHER" id="PTHR35807:SF1">
    <property type="entry name" value="TRANSCRIPTIONAL REGULATOR REDD"/>
    <property type="match status" value="1"/>
</dbReference>
<comment type="similarity">
    <text evidence="1">Belongs to the AfsR/DnrI/RedD regulatory family.</text>
</comment>
<dbReference type="Proteomes" id="UP000093695">
    <property type="component" value="Chromosome"/>
</dbReference>
<dbReference type="CDD" id="cd15831">
    <property type="entry name" value="BTAD"/>
    <property type="match status" value="1"/>
</dbReference>
<name>A0A193C6E9_AMYOR</name>
<keyword evidence="4" id="KW-0804">Transcription</keyword>
<dbReference type="InterPro" id="IPR027417">
    <property type="entry name" value="P-loop_NTPase"/>
</dbReference>
<sequence>MSMVLFQVLGPLEVCGRDGVTRRPAGGKPAAVLAALLVQPNAWVAVDRLIENTWQEQAAPASAEANLKTYMWQLRRLLPEHDGPRIEGRAGAYRLHVGPGELDADCAAALADDATRALAEGAPGTALKLVEQALRLWRGRPFEGLDVLADDAVERLDELHRQLRESLADAQLGLGRTAEAVATLQALATDDPLREDVWARLMRAQHEMGRPAQALATFHRARRSLAAELGVRPGPELMKAFRAVHGGGTPDRPRRELPRAVEPLVGRGRELVALGRALTGCAPAVVVSGAAGSGKTALAVAVAHRISERFPDGQFFVELHGGSRPLTTSAVLERLLRGIGFPPALIPSDVDERAALWRSEVAGRRLLLVFDDAATRGQVEALLPATGHSAAIITTRGHDFSLAGARTVHLGAERARSGQLERVA</sequence>
<dbReference type="Pfam" id="PF03704">
    <property type="entry name" value="BTAD"/>
    <property type="match status" value="1"/>
</dbReference>
<evidence type="ECO:0000259" key="5">
    <source>
        <dbReference type="SMART" id="SM00862"/>
    </source>
</evidence>
<evidence type="ECO:0000259" key="6">
    <source>
        <dbReference type="SMART" id="SM01043"/>
    </source>
</evidence>
<dbReference type="InterPro" id="IPR005158">
    <property type="entry name" value="BTAD"/>
</dbReference>
<dbReference type="SMART" id="SM01043">
    <property type="entry name" value="BTAD"/>
    <property type="match status" value="1"/>
</dbReference>
<dbReference type="Gene3D" id="1.10.10.10">
    <property type="entry name" value="Winged helix-like DNA-binding domain superfamily/Winged helix DNA-binding domain"/>
    <property type="match status" value="1"/>
</dbReference>
<evidence type="ECO:0000313" key="7">
    <source>
        <dbReference type="EMBL" id="ANN20019.1"/>
    </source>
</evidence>
<dbReference type="STRING" id="31958.SD37_33385"/>
<organism evidence="7 8">
    <name type="scientific">Amycolatopsis orientalis</name>
    <name type="common">Nocardia orientalis</name>
    <dbReference type="NCBI Taxonomy" id="31958"/>
    <lineage>
        <taxon>Bacteria</taxon>
        <taxon>Bacillati</taxon>
        <taxon>Actinomycetota</taxon>
        <taxon>Actinomycetes</taxon>
        <taxon>Pseudonocardiales</taxon>
        <taxon>Pseudonocardiaceae</taxon>
        <taxon>Amycolatopsis</taxon>
    </lineage>
</organism>
<dbReference type="GO" id="GO:0000160">
    <property type="term" value="P:phosphorelay signal transduction system"/>
    <property type="evidence" value="ECO:0007669"/>
    <property type="project" value="InterPro"/>
</dbReference>
<reference evidence="7 8" key="1">
    <citation type="journal article" date="2015" name="Genome Announc.">
        <title>Draft Genome Sequence of Norvancomycin-Producing Strain Amycolatopsis orientalis CPCC200066.</title>
        <authorList>
            <person name="Lei X."/>
            <person name="Yuan F."/>
            <person name="Shi Y."/>
            <person name="Li X."/>
            <person name="Wang L."/>
            <person name="Hong B."/>
        </authorList>
    </citation>
    <scope>NUCLEOTIDE SEQUENCE [LARGE SCALE GENOMIC DNA]</scope>
    <source>
        <strain evidence="7 8">B-37</strain>
    </source>
</reference>
<dbReference type="InterPro" id="IPR001867">
    <property type="entry name" value="OmpR/PhoB-type_DNA-bd"/>
</dbReference>
<dbReference type="AlphaFoldDB" id="A0A193C6E9"/>
<dbReference type="Gene3D" id="1.25.40.10">
    <property type="entry name" value="Tetratricopeptide repeat domain"/>
    <property type="match status" value="1"/>
</dbReference>
<keyword evidence="3" id="KW-0238">DNA-binding</keyword>
<evidence type="ECO:0008006" key="9">
    <source>
        <dbReference type="Google" id="ProtNLM"/>
    </source>
</evidence>
<feature type="domain" description="Bacterial transcriptional activator" evidence="6">
    <location>
        <begin position="102"/>
        <end position="245"/>
    </location>
</feature>